<accession>A0A2P2MV88</accession>
<dbReference type="AlphaFoldDB" id="A0A2P2MV88"/>
<name>A0A2P2MV88_RHIMU</name>
<sequence length="23" mass="2689">MVTYCIVGLTWRSLDHSKSLNQH</sequence>
<reference evidence="1" key="1">
    <citation type="submission" date="2018-02" db="EMBL/GenBank/DDBJ databases">
        <title>Rhizophora mucronata_Transcriptome.</title>
        <authorList>
            <person name="Meera S.P."/>
            <person name="Sreeshan A."/>
            <person name="Augustine A."/>
        </authorList>
    </citation>
    <scope>NUCLEOTIDE SEQUENCE</scope>
    <source>
        <tissue evidence="1">Leaf</tissue>
    </source>
</reference>
<dbReference type="EMBL" id="GGEC01053650">
    <property type="protein sequence ID" value="MBX34134.1"/>
    <property type="molecule type" value="Transcribed_RNA"/>
</dbReference>
<proteinExistence type="predicted"/>
<evidence type="ECO:0000313" key="1">
    <source>
        <dbReference type="EMBL" id="MBX34134.1"/>
    </source>
</evidence>
<organism evidence="1">
    <name type="scientific">Rhizophora mucronata</name>
    <name type="common">Asiatic mangrove</name>
    <dbReference type="NCBI Taxonomy" id="61149"/>
    <lineage>
        <taxon>Eukaryota</taxon>
        <taxon>Viridiplantae</taxon>
        <taxon>Streptophyta</taxon>
        <taxon>Embryophyta</taxon>
        <taxon>Tracheophyta</taxon>
        <taxon>Spermatophyta</taxon>
        <taxon>Magnoliopsida</taxon>
        <taxon>eudicotyledons</taxon>
        <taxon>Gunneridae</taxon>
        <taxon>Pentapetalae</taxon>
        <taxon>rosids</taxon>
        <taxon>fabids</taxon>
        <taxon>Malpighiales</taxon>
        <taxon>Rhizophoraceae</taxon>
        <taxon>Rhizophora</taxon>
    </lineage>
</organism>
<protein>
    <submittedName>
        <fullName evidence="1">Uncharacterized protein</fullName>
    </submittedName>
</protein>